<dbReference type="Pfam" id="PF00078">
    <property type="entry name" value="RVT_1"/>
    <property type="match status" value="1"/>
</dbReference>
<dbReference type="CDD" id="cd01650">
    <property type="entry name" value="RT_nLTR_like"/>
    <property type="match status" value="1"/>
</dbReference>
<dbReference type="AlphaFoldDB" id="A0A9C6WMG1"/>
<keyword evidence="2" id="KW-1185">Reference proteome</keyword>
<evidence type="ECO:0000313" key="3">
    <source>
        <dbReference type="RefSeq" id="XP_052109895.1"/>
    </source>
</evidence>
<name>A0A9C6WMG1_ARADU</name>
<dbReference type="PANTHER" id="PTHR31635">
    <property type="entry name" value="REVERSE TRANSCRIPTASE DOMAIN-CONTAINING PROTEIN-RELATED"/>
    <property type="match status" value="1"/>
</dbReference>
<sequence>MNFIKRCWEEIGTEFTAAVIAFFQTARLPKDSNITWVALAPKFGGAKEIKDFRPISMVGCVYKVISKVLVRRMRAVMPEPVGETQSAFVKGRKIHDGALIACETVQWLKLRKKAAAIIKLDFQKAYDRVKWSFVDIVLQKMGFGRRWREWVMECVSTSSMSVLVNGSPTKPFMMERGLRQGDPLSPFLFVLVVDVLHRMVREAVNNGRISPLLVGRDNIELSHLQFADDTILFCPPEEETVKNYQRLLRCFELMSGLSINFDKSSLIPINCDQLWVRRMCRLLECKEAALPVRKVGAHQAPKRLGGLGVGDAMIRNTALLFKWWWRFSKEDCPLWKKVVCSCNNLNPNMMLSTQTLPTKGGPWKDICQLQIKEQHVREKMINGLSMEVGDGRRTRFWEDVWLYCGPLKDRFPRLFSISMQKGCVIGVCGFWDGLDWVWNFQWRREPFQWELELLNQLHETLRVVNLAPNREDRIVWKFDKQGVFSTNSFVQVWCAWLNHFDRKWSFPGTVKEHFHSWTGVTTSKEERKKWLICFFAIVWNVWMERNRRIFQNAGKSVEDTINASFQSFQEWRHQNLLCR</sequence>
<dbReference type="Proteomes" id="UP000515211">
    <property type="component" value="Chromosome 9"/>
</dbReference>
<dbReference type="InterPro" id="IPR000477">
    <property type="entry name" value="RT_dom"/>
</dbReference>
<dbReference type="KEGG" id="adu:127741467"/>
<reference evidence="2" key="1">
    <citation type="journal article" date="2016" name="Nat. Genet.">
        <title>The genome sequences of Arachis duranensis and Arachis ipaensis, the diploid ancestors of cultivated peanut.</title>
        <authorList>
            <person name="Bertioli D.J."/>
            <person name="Cannon S.B."/>
            <person name="Froenicke L."/>
            <person name="Huang G."/>
            <person name="Farmer A.D."/>
            <person name="Cannon E.K."/>
            <person name="Liu X."/>
            <person name="Gao D."/>
            <person name="Clevenger J."/>
            <person name="Dash S."/>
            <person name="Ren L."/>
            <person name="Moretzsohn M.C."/>
            <person name="Shirasawa K."/>
            <person name="Huang W."/>
            <person name="Vidigal B."/>
            <person name="Abernathy B."/>
            <person name="Chu Y."/>
            <person name="Niederhuth C.E."/>
            <person name="Umale P."/>
            <person name="Araujo A.C."/>
            <person name="Kozik A."/>
            <person name="Kim K.D."/>
            <person name="Burow M.D."/>
            <person name="Varshney R.K."/>
            <person name="Wang X."/>
            <person name="Zhang X."/>
            <person name="Barkley N."/>
            <person name="Guimaraes P.M."/>
            <person name="Isobe S."/>
            <person name="Guo B."/>
            <person name="Liao B."/>
            <person name="Stalker H.T."/>
            <person name="Schmitz R.J."/>
            <person name="Scheffler B.E."/>
            <person name="Leal-Bertioli S.C."/>
            <person name="Xun X."/>
            <person name="Jackson S.A."/>
            <person name="Michelmore R."/>
            <person name="Ozias-Akins P."/>
        </authorList>
    </citation>
    <scope>NUCLEOTIDE SEQUENCE [LARGE SCALE GENOMIC DNA]</scope>
    <source>
        <strain evidence="2">cv. V14167</strain>
    </source>
</reference>
<gene>
    <name evidence="3" type="primary">LOC127741467</name>
</gene>
<accession>A0A9C6WMG1</accession>
<dbReference type="GeneID" id="127741467"/>
<feature type="domain" description="Reverse transcriptase" evidence="1">
    <location>
        <begin position="21"/>
        <end position="309"/>
    </location>
</feature>
<dbReference type="PANTHER" id="PTHR31635:SF196">
    <property type="entry name" value="REVERSE TRANSCRIPTASE DOMAIN-CONTAINING PROTEIN-RELATED"/>
    <property type="match status" value="1"/>
</dbReference>
<dbReference type="RefSeq" id="XP_052109895.1">
    <property type="nucleotide sequence ID" value="XM_052253935.1"/>
</dbReference>
<organism evidence="2 3">
    <name type="scientific">Arachis duranensis</name>
    <name type="common">Wild peanut</name>
    <dbReference type="NCBI Taxonomy" id="130453"/>
    <lineage>
        <taxon>Eukaryota</taxon>
        <taxon>Viridiplantae</taxon>
        <taxon>Streptophyta</taxon>
        <taxon>Embryophyta</taxon>
        <taxon>Tracheophyta</taxon>
        <taxon>Spermatophyta</taxon>
        <taxon>Magnoliopsida</taxon>
        <taxon>eudicotyledons</taxon>
        <taxon>Gunneridae</taxon>
        <taxon>Pentapetalae</taxon>
        <taxon>rosids</taxon>
        <taxon>fabids</taxon>
        <taxon>Fabales</taxon>
        <taxon>Fabaceae</taxon>
        <taxon>Papilionoideae</taxon>
        <taxon>50 kb inversion clade</taxon>
        <taxon>dalbergioids sensu lato</taxon>
        <taxon>Dalbergieae</taxon>
        <taxon>Pterocarpus clade</taxon>
        <taxon>Arachis</taxon>
    </lineage>
</organism>
<proteinExistence type="predicted"/>
<evidence type="ECO:0000259" key="1">
    <source>
        <dbReference type="PROSITE" id="PS50878"/>
    </source>
</evidence>
<dbReference type="PROSITE" id="PS50878">
    <property type="entry name" value="RT_POL"/>
    <property type="match status" value="1"/>
</dbReference>
<dbReference type="InterPro" id="IPR043502">
    <property type="entry name" value="DNA/RNA_pol_sf"/>
</dbReference>
<evidence type="ECO:0000313" key="2">
    <source>
        <dbReference type="Proteomes" id="UP000515211"/>
    </source>
</evidence>
<protein>
    <submittedName>
        <fullName evidence="3">Uncharacterized protein LOC127741467</fullName>
    </submittedName>
</protein>
<reference evidence="3" key="2">
    <citation type="submission" date="2025-08" db="UniProtKB">
        <authorList>
            <consortium name="RefSeq"/>
        </authorList>
    </citation>
    <scope>IDENTIFICATION</scope>
    <source>
        <tissue evidence="3">Whole plant</tissue>
    </source>
</reference>
<dbReference type="SUPFAM" id="SSF56672">
    <property type="entry name" value="DNA/RNA polymerases"/>
    <property type="match status" value="1"/>
</dbReference>